<dbReference type="InterPro" id="IPR005119">
    <property type="entry name" value="LysR_subst-bd"/>
</dbReference>
<dbReference type="PANTHER" id="PTHR30346:SF28">
    <property type="entry name" value="HTH-TYPE TRANSCRIPTIONAL REGULATOR CYNR"/>
    <property type="match status" value="1"/>
</dbReference>
<accession>A0ABN2NE29</accession>
<gene>
    <name evidence="6" type="ORF">GCM10009836_51870</name>
</gene>
<comment type="caution">
    <text evidence="6">The sequence shown here is derived from an EMBL/GenBank/DDBJ whole genome shotgun (WGS) entry which is preliminary data.</text>
</comment>
<dbReference type="Proteomes" id="UP001500449">
    <property type="component" value="Unassembled WGS sequence"/>
</dbReference>
<sequence length="301" mass="31920">MDETRLLTAVAPRLRWFVAAARAEHLTRAADELGVPQPTLSRGIARLEAELGVPLFTRAGRGVRLTREGRTLLRAAERATGELAVGAAELAGEGPAGVVTLAFLPTLGTDVVPRLIGGFRARHPRTRFELVQGAHALLVSRVREGEADLALTSPLPQEPQLATEALGEEELCLAVPAGHHLATRTDGVRLAEAAGEPFLGFLPGYGLRTTVDSWCRDAGFTPRLAFEGGDTATMRGFVGAGLGVALLPVSHHGPPPGVVELPVTTPRTTRVIGMVWARDRALSPAARAFREFAGTRERVGP</sequence>
<feature type="domain" description="HTH lysR-type" evidence="5">
    <location>
        <begin position="14"/>
        <end position="66"/>
    </location>
</feature>
<dbReference type="InterPro" id="IPR036390">
    <property type="entry name" value="WH_DNA-bd_sf"/>
</dbReference>
<dbReference type="CDD" id="cd08434">
    <property type="entry name" value="PBP2_GltC_like"/>
    <property type="match status" value="1"/>
</dbReference>
<dbReference type="InterPro" id="IPR036388">
    <property type="entry name" value="WH-like_DNA-bd_sf"/>
</dbReference>
<keyword evidence="2" id="KW-0805">Transcription regulation</keyword>
<reference evidence="6 7" key="1">
    <citation type="journal article" date="2019" name="Int. J. Syst. Evol. Microbiol.">
        <title>The Global Catalogue of Microorganisms (GCM) 10K type strain sequencing project: providing services to taxonomists for standard genome sequencing and annotation.</title>
        <authorList>
            <consortium name="The Broad Institute Genomics Platform"/>
            <consortium name="The Broad Institute Genome Sequencing Center for Infectious Disease"/>
            <person name="Wu L."/>
            <person name="Ma J."/>
        </authorList>
    </citation>
    <scope>NUCLEOTIDE SEQUENCE [LARGE SCALE GENOMIC DNA]</scope>
    <source>
        <strain evidence="6 7">JCM 16009</strain>
    </source>
</reference>
<name>A0ABN2NE29_9PSEU</name>
<comment type="similarity">
    <text evidence="1">Belongs to the LysR transcriptional regulatory family.</text>
</comment>
<dbReference type="PROSITE" id="PS50931">
    <property type="entry name" value="HTH_LYSR"/>
    <property type="match status" value="1"/>
</dbReference>
<dbReference type="InterPro" id="IPR000847">
    <property type="entry name" value="LysR_HTH_N"/>
</dbReference>
<dbReference type="PANTHER" id="PTHR30346">
    <property type="entry name" value="TRANSCRIPTIONAL DUAL REGULATOR HCAR-RELATED"/>
    <property type="match status" value="1"/>
</dbReference>
<dbReference type="Pfam" id="PF03466">
    <property type="entry name" value="LysR_substrate"/>
    <property type="match status" value="1"/>
</dbReference>
<dbReference type="Gene3D" id="3.40.190.290">
    <property type="match status" value="1"/>
</dbReference>
<evidence type="ECO:0000256" key="1">
    <source>
        <dbReference type="ARBA" id="ARBA00009437"/>
    </source>
</evidence>
<dbReference type="PRINTS" id="PR00039">
    <property type="entry name" value="HTHLYSR"/>
</dbReference>
<dbReference type="EMBL" id="BAAAQK010000019">
    <property type="protein sequence ID" value="GAA1865175.1"/>
    <property type="molecule type" value="Genomic_DNA"/>
</dbReference>
<dbReference type="SUPFAM" id="SSF46785">
    <property type="entry name" value="Winged helix' DNA-binding domain"/>
    <property type="match status" value="1"/>
</dbReference>
<organism evidence="6 7">
    <name type="scientific">Pseudonocardia ailaonensis</name>
    <dbReference type="NCBI Taxonomy" id="367279"/>
    <lineage>
        <taxon>Bacteria</taxon>
        <taxon>Bacillati</taxon>
        <taxon>Actinomycetota</taxon>
        <taxon>Actinomycetes</taxon>
        <taxon>Pseudonocardiales</taxon>
        <taxon>Pseudonocardiaceae</taxon>
        <taxon>Pseudonocardia</taxon>
    </lineage>
</organism>
<dbReference type="RefSeq" id="WP_344422336.1">
    <property type="nucleotide sequence ID" value="NZ_BAAAQK010000019.1"/>
</dbReference>
<dbReference type="Pfam" id="PF00126">
    <property type="entry name" value="HTH_1"/>
    <property type="match status" value="1"/>
</dbReference>
<evidence type="ECO:0000313" key="6">
    <source>
        <dbReference type="EMBL" id="GAA1865175.1"/>
    </source>
</evidence>
<proteinExistence type="inferred from homology"/>
<evidence type="ECO:0000256" key="3">
    <source>
        <dbReference type="ARBA" id="ARBA00023125"/>
    </source>
</evidence>
<protein>
    <submittedName>
        <fullName evidence="6">LysR family transcriptional regulator</fullName>
    </submittedName>
</protein>
<dbReference type="Gene3D" id="1.10.10.10">
    <property type="entry name" value="Winged helix-like DNA-binding domain superfamily/Winged helix DNA-binding domain"/>
    <property type="match status" value="1"/>
</dbReference>
<evidence type="ECO:0000259" key="5">
    <source>
        <dbReference type="PROSITE" id="PS50931"/>
    </source>
</evidence>
<evidence type="ECO:0000313" key="7">
    <source>
        <dbReference type="Proteomes" id="UP001500449"/>
    </source>
</evidence>
<evidence type="ECO:0000256" key="2">
    <source>
        <dbReference type="ARBA" id="ARBA00023015"/>
    </source>
</evidence>
<keyword evidence="4" id="KW-0804">Transcription</keyword>
<keyword evidence="7" id="KW-1185">Reference proteome</keyword>
<keyword evidence="3" id="KW-0238">DNA-binding</keyword>
<dbReference type="SUPFAM" id="SSF53850">
    <property type="entry name" value="Periplasmic binding protein-like II"/>
    <property type="match status" value="1"/>
</dbReference>
<evidence type="ECO:0000256" key="4">
    <source>
        <dbReference type="ARBA" id="ARBA00023163"/>
    </source>
</evidence>